<dbReference type="PRINTS" id="PR00261">
    <property type="entry name" value="LDLRECEPTOR"/>
</dbReference>
<evidence type="ECO:0000256" key="9">
    <source>
        <dbReference type="SAM" id="Phobius"/>
    </source>
</evidence>
<feature type="disulfide bond" evidence="8">
    <location>
        <begin position="632"/>
        <end position="647"/>
    </location>
</feature>
<evidence type="ECO:0000256" key="5">
    <source>
        <dbReference type="ARBA" id="ARBA00022989"/>
    </source>
</evidence>
<keyword evidence="4" id="KW-0677">Repeat</keyword>
<feature type="transmembrane region" description="Helical" evidence="9">
    <location>
        <begin position="991"/>
        <end position="1013"/>
    </location>
</feature>
<feature type="transmembrane region" description="Helical" evidence="9">
    <location>
        <begin position="1149"/>
        <end position="1174"/>
    </location>
</feature>
<keyword evidence="6 9" id="KW-0472">Membrane</keyword>
<evidence type="ECO:0000256" key="1">
    <source>
        <dbReference type="ARBA" id="ARBA00004167"/>
    </source>
</evidence>
<keyword evidence="12" id="KW-1185">Reference proteome</keyword>
<feature type="transmembrane region" description="Helical" evidence="9">
    <location>
        <begin position="863"/>
        <end position="887"/>
    </location>
</feature>
<dbReference type="InterPro" id="IPR023415">
    <property type="entry name" value="LDLR_class-A_CS"/>
</dbReference>
<organism evidence="11 12">
    <name type="scientific">Clavelina lepadiformis</name>
    <name type="common">Light-bulb sea squirt</name>
    <name type="synonym">Ascidia lepadiformis</name>
    <dbReference type="NCBI Taxonomy" id="159417"/>
    <lineage>
        <taxon>Eukaryota</taxon>
        <taxon>Metazoa</taxon>
        <taxon>Chordata</taxon>
        <taxon>Tunicata</taxon>
        <taxon>Ascidiacea</taxon>
        <taxon>Aplousobranchia</taxon>
        <taxon>Clavelinidae</taxon>
        <taxon>Clavelina</taxon>
    </lineage>
</organism>
<feature type="disulfide bond" evidence="8">
    <location>
        <begin position="784"/>
        <end position="799"/>
    </location>
</feature>
<reference evidence="11 12" key="1">
    <citation type="submission" date="2024-02" db="EMBL/GenBank/DDBJ databases">
        <authorList>
            <person name="Daric V."/>
            <person name="Darras S."/>
        </authorList>
    </citation>
    <scope>NUCLEOTIDE SEQUENCE [LARGE SCALE GENOMIC DNA]</scope>
</reference>
<feature type="disulfide bond" evidence="8">
    <location>
        <begin position="337"/>
        <end position="355"/>
    </location>
</feature>
<dbReference type="Gene3D" id="1.20.1070.10">
    <property type="entry name" value="Rhodopsin 7-helix transmembrane proteins"/>
    <property type="match status" value="1"/>
</dbReference>
<dbReference type="SMART" id="SM00192">
    <property type="entry name" value="LDLa"/>
    <property type="match status" value="13"/>
</dbReference>
<evidence type="ECO:0000313" key="11">
    <source>
        <dbReference type="EMBL" id="CAK8697818.1"/>
    </source>
</evidence>
<keyword evidence="7 8" id="KW-1015">Disulfide bond</keyword>
<evidence type="ECO:0000256" key="7">
    <source>
        <dbReference type="ARBA" id="ARBA00023157"/>
    </source>
</evidence>
<accession>A0ABP0H327</accession>
<evidence type="ECO:0000256" key="8">
    <source>
        <dbReference type="PROSITE-ProRule" id="PRU00124"/>
    </source>
</evidence>
<dbReference type="CDD" id="cd00112">
    <property type="entry name" value="LDLa"/>
    <property type="match status" value="6"/>
</dbReference>
<dbReference type="SUPFAM" id="SSF50969">
    <property type="entry name" value="YVTN repeat-like/Quinoprotein amine dehydrogenase"/>
    <property type="match status" value="1"/>
</dbReference>
<dbReference type="Pfam" id="PF00057">
    <property type="entry name" value="Ldl_recept_a"/>
    <property type="match status" value="5"/>
</dbReference>
<comment type="caution">
    <text evidence="11">The sequence shown here is derived from an EMBL/GenBank/DDBJ whole genome shotgun (WGS) entry which is preliminary data.</text>
</comment>
<dbReference type="PROSITE" id="PS50262">
    <property type="entry name" value="G_PROTEIN_RECEP_F1_2"/>
    <property type="match status" value="1"/>
</dbReference>
<dbReference type="Gene3D" id="2.40.128.620">
    <property type="match status" value="1"/>
</dbReference>
<dbReference type="PROSITE" id="PS50068">
    <property type="entry name" value="LDLRA_2"/>
    <property type="match status" value="9"/>
</dbReference>
<evidence type="ECO:0000256" key="3">
    <source>
        <dbReference type="ARBA" id="ARBA00022692"/>
    </source>
</evidence>
<sequence>MKNLMVSGKRLEATKTIKPFIVFLIFSLHRSQATKKGVFQNAVGISDHLSVVPVDEPTQCLAEDWPNFFCFNRPKCFTMQQTCDGHDDCGDASDECKSLCSQTFQCQTGDQCIAMNQFCDGRKDCSDNSDEMEEEEEGFSCGNAWRIMSTPILSATHWKEQRVSVNPHLRFLFNQSYFTKKCRLPSNLVCDGINHCGDHSDECNNNCDSTNKFICKNQQCISKRNHCDGRDDCGDGSDECNPICKKYFLCENGACIALNKYCDGEVDCEDGSDEITDSTAPLSNYFNENLTCSNIKNFHNRRCLLPSIYVCDGVEHCLNREDECTESCANGSYSFLCKNGKCISDTKKCDGWDDCGDMSDECGVKGCHLTFHCNNGTCLSLDRFCNGVLDCLEGEDEDSNITSDGLFCSSVFSKFVKSITFNTIASEKKVCRLPARYICDNIEHCYNRVDENTESCKNSFTCNKGATVLPRESVCNGVDECSDHADEPYLIKPDPANQRGFKCIVMRNYGRQDCVLPQDFVNDTMIDCLDASDLCLEAQDGIDVNSCTTCLIDKKTVISKRQLCDGIFDCPDLSDECLCQTENQKEICQHIHFHDHGSPDRHCPCGEVPCLMDLSKSNSKSQVKCVKLASICDGVSDCDKGEDEQQCGLQSNYTSGFANFVNLHENDTFPKTTFHSSRIACPVWQPDNEWTPQYAIMCDNTPECIYMEDECKTNYCGESLPSFCSFQNSQGFFECPNGEPIPGRLVCNGVADCVTGEDESSHTCPGRVMCKSGYILNVKTDKNCNFIPDCMDGSDEENCSSTTHFYCESRSSRSNQTLFVRARQVMDGKEDCEDGSDECPATFLSNSIISSRHYVIKNPFLQVMVWVMGLIAFIGNSCVAVYTVGLLRHSARFKLTKVAVVYNCLVLNLSVADFLMSIYLIALGIVNVSCSGSYCRKDRFWRSSALCQGLGVLMVTSSEASLLTLLLLSAYRLYCVLRPIQSRTLKIHNTLFLVICIWGFAGTVALLPIITYFEDYFVTDIWVPNNVFFDSDVITKPKLTNFIMTLSNYSANIFPGDYDWNHMIWILQNFEPSYNIKGYFGYYSADATCLPRLFMRKGDMSWEYSLGIILLNFVIGITITLIYVLIWRPRQVNKTATSSQGTKNMQRKIALLIITDCACWFPICIVAFLCFSGVSVNNGVYVFTAIILLPINSSLNPLFYSNVLQNLCIKAGNSFLKSISTKQTNHCVTRETWPARNKKNKAKDVDVHLLQDVTMKESPLISRPCSRLATEHTYVDSSLITESTV</sequence>
<keyword evidence="5 9" id="KW-1133">Transmembrane helix</keyword>
<dbReference type="InterPro" id="IPR011044">
    <property type="entry name" value="Quino_amine_DH_bsu"/>
</dbReference>
<dbReference type="InterPro" id="IPR017452">
    <property type="entry name" value="GPCR_Rhodpsn_7TM"/>
</dbReference>
<feature type="transmembrane region" description="Helical" evidence="9">
    <location>
        <begin position="949"/>
        <end position="971"/>
    </location>
</feature>
<dbReference type="InterPro" id="IPR050685">
    <property type="entry name" value="LDLR"/>
</dbReference>
<name>A0ABP0H327_CLALP</name>
<dbReference type="SUPFAM" id="SSF81321">
    <property type="entry name" value="Family A G protein-coupled receptor-like"/>
    <property type="match status" value="1"/>
</dbReference>
<feature type="disulfide bond" evidence="8">
    <location>
        <begin position="215"/>
        <end position="233"/>
    </location>
</feature>
<feature type="disulfide bond" evidence="8">
    <location>
        <begin position="373"/>
        <end position="391"/>
    </location>
</feature>
<dbReference type="PANTHER" id="PTHR24270">
    <property type="entry name" value="LOW-DENSITY LIPOPROTEIN RECEPTOR-RELATED"/>
    <property type="match status" value="1"/>
</dbReference>
<dbReference type="PROSITE" id="PS01209">
    <property type="entry name" value="LDLRA_1"/>
    <property type="match status" value="2"/>
</dbReference>
<dbReference type="Gene3D" id="4.10.400.10">
    <property type="entry name" value="Low-density Lipoprotein Receptor"/>
    <property type="match status" value="8"/>
</dbReference>
<dbReference type="InterPro" id="IPR000276">
    <property type="entry name" value="GPCR_Rhodpsn"/>
</dbReference>
<dbReference type="Proteomes" id="UP001642483">
    <property type="component" value="Unassembled WGS sequence"/>
</dbReference>
<evidence type="ECO:0000256" key="2">
    <source>
        <dbReference type="ARBA" id="ARBA00004308"/>
    </source>
</evidence>
<dbReference type="EMBL" id="CAWYQH010000174">
    <property type="protein sequence ID" value="CAK8697818.1"/>
    <property type="molecule type" value="Genomic_DNA"/>
</dbReference>
<feature type="domain" description="G-protein coupled receptors family 1 profile" evidence="10">
    <location>
        <begin position="875"/>
        <end position="1200"/>
    </location>
</feature>
<feature type="transmembrane region" description="Helical" evidence="9">
    <location>
        <begin position="1104"/>
        <end position="1128"/>
    </location>
</feature>
<dbReference type="InterPro" id="IPR036055">
    <property type="entry name" value="LDL_receptor-like_sf"/>
</dbReference>
<evidence type="ECO:0000256" key="6">
    <source>
        <dbReference type="ARBA" id="ARBA00023136"/>
    </source>
</evidence>
<feature type="transmembrane region" description="Helical" evidence="9">
    <location>
        <begin position="899"/>
        <end position="929"/>
    </location>
</feature>
<comment type="caution">
    <text evidence="8">Lacks conserved residue(s) required for the propagation of feature annotation.</text>
</comment>
<dbReference type="Pfam" id="PF00001">
    <property type="entry name" value="7tm_1"/>
    <property type="match status" value="1"/>
</dbReference>
<evidence type="ECO:0000256" key="4">
    <source>
        <dbReference type="ARBA" id="ARBA00022737"/>
    </source>
</evidence>
<feature type="transmembrane region" description="Helical" evidence="9">
    <location>
        <begin position="1180"/>
        <end position="1200"/>
    </location>
</feature>
<feature type="disulfide bond" evidence="8">
    <location>
        <begin position="735"/>
        <end position="753"/>
    </location>
</feature>
<protein>
    <recommendedName>
        <fullName evidence="10">G-protein coupled receptors family 1 profile domain-containing protein</fullName>
    </recommendedName>
</protein>
<evidence type="ECO:0000313" key="12">
    <source>
        <dbReference type="Proteomes" id="UP001642483"/>
    </source>
</evidence>
<feature type="disulfide bond" evidence="8">
    <location>
        <begin position="250"/>
        <end position="268"/>
    </location>
</feature>
<dbReference type="InterPro" id="IPR002172">
    <property type="entry name" value="LDrepeatLR_classA_rpt"/>
</dbReference>
<dbReference type="SUPFAM" id="SSF57424">
    <property type="entry name" value="LDL receptor-like module"/>
    <property type="match status" value="8"/>
</dbReference>
<gene>
    <name evidence="11" type="ORF">CVLEPA_LOCUS31318</name>
</gene>
<comment type="subcellular location">
    <subcellularLocation>
        <location evidence="2">Endomembrane system</location>
    </subcellularLocation>
    <subcellularLocation>
        <location evidence="1">Membrane</location>
        <topology evidence="1">Single-pass membrane protein</topology>
    </subcellularLocation>
</comment>
<proteinExistence type="predicted"/>
<keyword evidence="3 9" id="KW-0812">Transmembrane</keyword>
<evidence type="ECO:0000259" key="10">
    <source>
        <dbReference type="PROSITE" id="PS50262"/>
    </source>
</evidence>